<sequence>MSDSIPSNEYNRLKRKLLIRNFISIPVVISLSIYLYTSLSQGELVDLNKLLDLIIFALITVSIMWFLMNTDQQIKKEKQREFKKKSKSKRHNNKTPFISYFNYLVL</sequence>
<keyword evidence="1" id="KW-1133">Transmembrane helix</keyword>
<organism evidence="2 3">
    <name type="scientific">Oceanobacillus longus</name>
    <dbReference type="NCBI Taxonomy" id="930120"/>
    <lineage>
        <taxon>Bacteria</taxon>
        <taxon>Bacillati</taxon>
        <taxon>Bacillota</taxon>
        <taxon>Bacilli</taxon>
        <taxon>Bacillales</taxon>
        <taxon>Bacillaceae</taxon>
        <taxon>Oceanobacillus</taxon>
    </lineage>
</organism>
<gene>
    <name evidence="2" type="ORF">ACFOUV_17095</name>
</gene>
<evidence type="ECO:0000256" key="1">
    <source>
        <dbReference type="SAM" id="Phobius"/>
    </source>
</evidence>
<dbReference type="RefSeq" id="WP_379497996.1">
    <property type="nucleotide sequence ID" value="NZ_JBHSAO010000016.1"/>
</dbReference>
<keyword evidence="3" id="KW-1185">Reference proteome</keyword>
<dbReference type="EMBL" id="JBHSAO010000016">
    <property type="protein sequence ID" value="MFC4025501.1"/>
    <property type="molecule type" value="Genomic_DNA"/>
</dbReference>
<proteinExistence type="predicted"/>
<feature type="transmembrane region" description="Helical" evidence="1">
    <location>
        <begin position="17"/>
        <end position="37"/>
    </location>
</feature>
<keyword evidence="1" id="KW-0812">Transmembrane</keyword>
<evidence type="ECO:0000313" key="3">
    <source>
        <dbReference type="Proteomes" id="UP001595772"/>
    </source>
</evidence>
<protein>
    <submittedName>
        <fullName evidence="2">Uncharacterized protein</fullName>
    </submittedName>
</protein>
<evidence type="ECO:0000313" key="2">
    <source>
        <dbReference type="EMBL" id="MFC4025501.1"/>
    </source>
</evidence>
<dbReference type="Proteomes" id="UP001595772">
    <property type="component" value="Unassembled WGS sequence"/>
</dbReference>
<accession>A0ABV8H5F6</accession>
<name>A0ABV8H5F6_9BACI</name>
<reference evidence="3" key="1">
    <citation type="journal article" date="2019" name="Int. J. Syst. Evol. Microbiol.">
        <title>The Global Catalogue of Microorganisms (GCM) 10K type strain sequencing project: providing services to taxonomists for standard genome sequencing and annotation.</title>
        <authorList>
            <consortium name="The Broad Institute Genomics Platform"/>
            <consortium name="The Broad Institute Genome Sequencing Center for Infectious Disease"/>
            <person name="Wu L."/>
            <person name="Ma J."/>
        </authorList>
    </citation>
    <scope>NUCLEOTIDE SEQUENCE [LARGE SCALE GENOMIC DNA]</scope>
    <source>
        <strain evidence="3">IBRC-M 10703</strain>
    </source>
</reference>
<comment type="caution">
    <text evidence="2">The sequence shown here is derived from an EMBL/GenBank/DDBJ whole genome shotgun (WGS) entry which is preliminary data.</text>
</comment>
<feature type="transmembrane region" description="Helical" evidence="1">
    <location>
        <begin position="49"/>
        <end position="68"/>
    </location>
</feature>
<keyword evidence="1" id="KW-0472">Membrane</keyword>